<protein>
    <submittedName>
        <fullName evidence="1">Uncharacterized protein</fullName>
    </submittedName>
</protein>
<gene>
    <name evidence="1" type="ORF">NCTC11544_05109</name>
</gene>
<organism evidence="1 2">
    <name type="scientific">Serratia quinivorans</name>
    <dbReference type="NCBI Taxonomy" id="137545"/>
    <lineage>
        <taxon>Bacteria</taxon>
        <taxon>Pseudomonadati</taxon>
        <taxon>Pseudomonadota</taxon>
        <taxon>Gammaproteobacteria</taxon>
        <taxon>Enterobacterales</taxon>
        <taxon>Yersiniaceae</taxon>
        <taxon>Serratia</taxon>
    </lineage>
</organism>
<dbReference type="EMBL" id="UGYN01000002">
    <property type="protein sequence ID" value="SUI88232.1"/>
    <property type="molecule type" value="Genomic_DNA"/>
</dbReference>
<evidence type="ECO:0000313" key="2">
    <source>
        <dbReference type="Proteomes" id="UP000255529"/>
    </source>
</evidence>
<sequence length="294" mass="32970">MTTQLEQQRQLQIAQERARAIQPVTVTPNQGSVVPAVYQRNYVQEEMDKYPQITPPTEENIKKNMWIASGMVGLMAALATGNAAGGIAAGMVAAVGVHDHGFDLRQRGQYIRRLQEDGYSYPAILAWYKTGDNKELDKEREYMLQKDKFKEEKDEFTQTEEDKRLDREQQARLERDRLDNQMNIARMHEAGANARAVMQADATREAQSKSGLTQMNMQHRQALMNAAKMDADQFKAMTKSQAAADKAVADAKLGTPIALQQMLLMGQLIDAPNASVKLTQLHHMSEGGRPRPGR</sequence>
<name>A0A380AUP8_9GAMM</name>
<dbReference type="Proteomes" id="UP000255529">
    <property type="component" value="Unassembled WGS sequence"/>
</dbReference>
<accession>A0A380AUP8</accession>
<evidence type="ECO:0000313" key="1">
    <source>
        <dbReference type="EMBL" id="SUI88232.1"/>
    </source>
</evidence>
<reference evidence="1 2" key="1">
    <citation type="submission" date="2018-06" db="EMBL/GenBank/DDBJ databases">
        <authorList>
            <consortium name="Pathogen Informatics"/>
            <person name="Doyle S."/>
        </authorList>
    </citation>
    <scope>NUCLEOTIDE SEQUENCE [LARGE SCALE GENOMIC DNA]</scope>
    <source>
        <strain evidence="1 2">NCTC11544</strain>
    </source>
</reference>
<dbReference type="AlphaFoldDB" id="A0A380AUP8"/>
<proteinExistence type="predicted"/>